<evidence type="ECO:0008006" key="4">
    <source>
        <dbReference type="Google" id="ProtNLM"/>
    </source>
</evidence>
<protein>
    <recommendedName>
        <fullName evidence="4">GAP family protein</fullName>
    </recommendedName>
</protein>
<reference evidence="2 3" key="1">
    <citation type="journal article" date="2020" name="Int. J. Syst. Evol. Microbiol.">
        <title>Reclassification of Streptomyces castelarensis and Streptomyces sporoclivatus as later heterotypic synonyms of Streptomyces antimycoticus.</title>
        <authorList>
            <person name="Komaki H."/>
            <person name="Tamura T."/>
        </authorList>
    </citation>
    <scope>NUCLEOTIDE SEQUENCE [LARGE SCALE GENOMIC DNA]</scope>
    <source>
        <strain evidence="2 3">NBRC 100767</strain>
    </source>
</reference>
<evidence type="ECO:0000313" key="3">
    <source>
        <dbReference type="Proteomes" id="UP000463951"/>
    </source>
</evidence>
<feature type="transmembrane region" description="Helical" evidence="1">
    <location>
        <begin position="45"/>
        <end position="64"/>
    </location>
</feature>
<proteinExistence type="predicted"/>
<dbReference type="Proteomes" id="UP000463951">
    <property type="component" value="Chromosome"/>
</dbReference>
<feature type="transmembrane region" description="Helical" evidence="1">
    <location>
        <begin position="164"/>
        <end position="185"/>
    </location>
</feature>
<organism evidence="2 3">
    <name type="scientific">Streptomyces antimycoticus</name>
    <dbReference type="NCBI Taxonomy" id="68175"/>
    <lineage>
        <taxon>Bacteria</taxon>
        <taxon>Bacillati</taxon>
        <taxon>Actinomycetota</taxon>
        <taxon>Actinomycetes</taxon>
        <taxon>Kitasatosporales</taxon>
        <taxon>Streptomycetaceae</taxon>
        <taxon>Streptomyces</taxon>
        <taxon>Streptomyces violaceusniger group</taxon>
    </lineage>
</organism>
<dbReference type="Pfam" id="PF11139">
    <property type="entry name" value="SfLAP"/>
    <property type="match status" value="1"/>
</dbReference>
<dbReference type="EMBL" id="AP019620">
    <property type="protein sequence ID" value="BBJ45787.1"/>
    <property type="molecule type" value="Genomic_DNA"/>
</dbReference>
<name>A0A499VHY1_9ACTN</name>
<evidence type="ECO:0000313" key="2">
    <source>
        <dbReference type="EMBL" id="BBJ45787.1"/>
    </source>
</evidence>
<dbReference type="InterPro" id="IPR021315">
    <property type="entry name" value="Gap/Sap"/>
</dbReference>
<accession>A0A499VHY1</accession>
<feature type="transmembrane region" description="Helical" evidence="1">
    <location>
        <begin position="17"/>
        <end position="38"/>
    </location>
</feature>
<keyword evidence="1" id="KW-0812">Transmembrane</keyword>
<keyword evidence="1" id="KW-0472">Membrane</keyword>
<feature type="transmembrane region" description="Helical" evidence="1">
    <location>
        <begin position="128"/>
        <end position="152"/>
    </location>
</feature>
<feature type="transmembrane region" description="Helical" evidence="1">
    <location>
        <begin position="84"/>
        <end position="107"/>
    </location>
</feature>
<keyword evidence="1" id="KW-1133">Transmembrane helix</keyword>
<sequence length="222" mass="23021">MIGRRGLEGQAAVDLQILPLAVTMMAGPQIVAAVILVTTARPVRASLAFLLGVAVATAAGAALARGLCGLLGQAVSPGSPAHRGSAASVVQLVLVGLLALVAVKNVVKRRTVEPPKWLGALMEAGPRKALTTGLLIILLMPSDIVVMLTVGANLEQHQAGLAAALPFIAATVLIAALPLLVYLLLGDRARRAMPRLREWLTTHSWVVNVAACLIFIVLILTP</sequence>
<feature type="transmembrane region" description="Helical" evidence="1">
    <location>
        <begin position="205"/>
        <end position="221"/>
    </location>
</feature>
<dbReference type="AlphaFoldDB" id="A0A499VHY1"/>
<gene>
    <name evidence="2" type="ORF">SSPO_085050</name>
</gene>
<evidence type="ECO:0000256" key="1">
    <source>
        <dbReference type="SAM" id="Phobius"/>
    </source>
</evidence>